<dbReference type="EMBL" id="CP061281">
    <property type="protein sequence ID" value="QNS05994.1"/>
    <property type="molecule type" value="Genomic_DNA"/>
</dbReference>
<protein>
    <submittedName>
        <fullName evidence="5">DUF4352 domain-containing protein</fullName>
    </submittedName>
</protein>
<feature type="domain" description="DUF4352" evidence="4">
    <location>
        <begin position="98"/>
        <end position="210"/>
    </location>
</feature>
<feature type="chain" id="PRO_5028802561" evidence="3">
    <location>
        <begin position="30"/>
        <end position="229"/>
    </location>
</feature>
<dbReference type="PROSITE" id="PS51257">
    <property type="entry name" value="PROKAR_LIPOPROTEIN"/>
    <property type="match status" value="1"/>
</dbReference>
<keyword evidence="1 3" id="KW-0732">Signal</keyword>
<evidence type="ECO:0000256" key="1">
    <source>
        <dbReference type="ARBA" id="ARBA00022729"/>
    </source>
</evidence>
<dbReference type="KEGG" id="sxn:IAG42_22025"/>
<organism evidence="5 6">
    <name type="scientific">Streptomyces xanthii</name>
    <dbReference type="NCBI Taxonomy" id="2768069"/>
    <lineage>
        <taxon>Bacteria</taxon>
        <taxon>Bacillati</taxon>
        <taxon>Actinomycetota</taxon>
        <taxon>Actinomycetes</taxon>
        <taxon>Kitasatosporales</taxon>
        <taxon>Streptomycetaceae</taxon>
        <taxon>Streptomyces</taxon>
    </lineage>
</organism>
<proteinExistence type="predicted"/>
<evidence type="ECO:0000313" key="6">
    <source>
        <dbReference type="Proteomes" id="UP000516428"/>
    </source>
</evidence>
<dbReference type="Proteomes" id="UP000516428">
    <property type="component" value="Chromosome"/>
</dbReference>
<reference evidence="5 6" key="1">
    <citation type="submission" date="2020-09" db="EMBL/GenBank/DDBJ databases">
        <title>A novel species.</title>
        <authorList>
            <person name="Gao J."/>
        </authorList>
    </citation>
    <scope>NUCLEOTIDE SEQUENCE [LARGE SCALE GENOMIC DNA]</scope>
    <source>
        <strain evidence="5 6">CRXT-Y-14</strain>
    </source>
</reference>
<feature type="signal peptide" evidence="3">
    <location>
        <begin position="1"/>
        <end position="29"/>
    </location>
</feature>
<dbReference type="RefSeq" id="WP_188338678.1">
    <property type="nucleotide sequence ID" value="NZ_CP061281.1"/>
</dbReference>
<feature type="region of interest" description="Disordered" evidence="2">
    <location>
        <begin position="29"/>
        <end position="54"/>
    </location>
</feature>
<dbReference type="InterPro" id="IPR029050">
    <property type="entry name" value="Immunoprotect_excell_Ig-like"/>
</dbReference>
<gene>
    <name evidence="5" type="ORF">IAG42_22025</name>
</gene>
<evidence type="ECO:0000259" key="4">
    <source>
        <dbReference type="Pfam" id="PF11611"/>
    </source>
</evidence>
<dbReference type="Pfam" id="PF11611">
    <property type="entry name" value="DUF4352"/>
    <property type="match status" value="1"/>
</dbReference>
<keyword evidence="6" id="KW-1185">Reference proteome</keyword>
<dbReference type="InterPro" id="IPR029051">
    <property type="entry name" value="DUF4352"/>
</dbReference>
<dbReference type="AlphaFoldDB" id="A0A7H1BB89"/>
<sequence>MGTRPRTLIAAGATLGALALAGCSNGSDADSGASASPASAASSEGADAGAPPGAEILGITREGEPFKVTVTFSDGSQPAEFRITVDGVTCDDSLDPKVLAYAADSVGASATESPVPESGKQFCVVLMNVENVGKSRQSWDAGGTVGLNVRDTQYTETQQEAEYALDYAQYANSQGRPGATFGLNPGSHGPAYGVFEIPAGDEPTSLWVTSGTAITTIDGVEPGYLVRLE</sequence>
<dbReference type="Gene3D" id="2.60.40.1240">
    <property type="match status" value="1"/>
</dbReference>
<evidence type="ECO:0000313" key="5">
    <source>
        <dbReference type="EMBL" id="QNS05994.1"/>
    </source>
</evidence>
<accession>A0A7H1BB89</accession>
<name>A0A7H1BB89_9ACTN</name>
<evidence type="ECO:0000256" key="2">
    <source>
        <dbReference type="SAM" id="MobiDB-lite"/>
    </source>
</evidence>
<evidence type="ECO:0000256" key="3">
    <source>
        <dbReference type="SAM" id="SignalP"/>
    </source>
</evidence>